<dbReference type="SUPFAM" id="SSF46689">
    <property type="entry name" value="Homeodomain-like"/>
    <property type="match status" value="2"/>
</dbReference>
<evidence type="ECO:0000259" key="4">
    <source>
        <dbReference type="PROSITE" id="PS01124"/>
    </source>
</evidence>
<dbReference type="Pfam" id="PF12833">
    <property type="entry name" value="HTH_18"/>
    <property type="match status" value="1"/>
</dbReference>
<dbReference type="PROSITE" id="PS01124">
    <property type="entry name" value="HTH_ARAC_FAMILY_2"/>
    <property type="match status" value="1"/>
</dbReference>
<gene>
    <name evidence="5" type="ORF">J4H91_04090</name>
</gene>
<dbReference type="AlphaFoldDB" id="A0A939LWL4"/>
<reference evidence="5" key="1">
    <citation type="submission" date="2021-03" db="EMBL/GenBank/DDBJ databases">
        <title>Leucobacter chromiisoli sp. nov., isolated from chromium-containing soil of chemical plant.</title>
        <authorList>
            <person name="Xu Z."/>
        </authorList>
    </citation>
    <scope>NUCLEOTIDE SEQUENCE</scope>
    <source>
        <strain evidence="5">A2</strain>
    </source>
</reference>
<dbReference type="Proteomes" id="UP000664398">
    <property type="component" value="Unassembled WGS sequence"/>
</dbReference>
<accession>A0A939LWL4</accession>
<dbReference type="SUPFAM" id="SSF51215">
    <property type="entry name" value="Regulatory protein AraC"/>
    <property type="match status" value="1"/>
</dbReference>
<name>A0A939LWL4_9MICO</name>
<dbReference type="InterPro" id="IPR037923">
    <property type="entry name" value="HTH-like"/>
</dbReference>
<dbReference type="GO" id="GO:0003700">
    <property type="term" value="F:DNA-binding transcription factor activity"/>
    <property type="evidence" value="ECO:0007669"/>
    <property type="project" value="InterPro"/>
</dbReference>
<dbReference type="RefSeq" id="WP_208044978.1">
    <property type="nucleotide sequence ID" value="NZ_JAGDYL010000005.1"/>
</dbReference>
<dbReference type="PANTHER" id="PTHR46796">
    <property type="entry name" value="HTH-TYPE TRANSCRIPTIONAL ACTIVATOR RHAS-RELATED"/>
    <property type="match status" value="1"/>
</dbReference>
<dbReference type="InterPro" id="IPR018060">
    <property type="entry name" value="HTH_AraC"/>
</dbReference>
<keyword evidence="3" id="KW-0804">Transcription</keyword>
<sequence length="306" mass="34164">MQILLHGKSDELVEGSAVAVSLTYEPFTDLADPVLCLEASILSGVTPQRSPNFKTMLLTVGSCLFVGDFQPFQAAAGDLLIFPPGLACGGLPHSMMTAHILFVHPEFLVDQVRWNRPLSARGHGTTYRALTPPGRQPLVLRPDQTQLDRLHQLFIELASRQSEARSILIPAAAKLIWAIEGLIAPKLSGRVAILGSRRWIRDEVQEAVRLMHLRFRENLLISEIAQTVSMSQATFRRAFQVETGLSPLAYLRRIRLARFEELVAHTRLPLDEAARIVGWSPPHARAVFHQEHGLSPRAYRREQGLE</sequence>
<organism evidence="5 6">
    <name type="scientific">Leucobacter ruminantium</name>
    <dbReference type="NCBI Taxonomy" id="1289170"/>
    <lineage>
        <taxon>Bacteria</taxon>
        <taxon>Bacillati</taxon>
        <taxon>Actinomycetota</taxon>
        <taxon>Actinomycetes</taxon>
        <taxon>Micrococcales</taxon>
        <taxon>Microbacteriaceae</taxon>
        <taxon>Leucobacter</taxon>
    </lineage>
</organism>
<dbReference type="GO" id="GO:0043565">
    <property type="term" value="F:sequence-specific DNA binding"/>
    <property type="evidence" value="ECO:0007669"/>
    <property type="project" value="InterPro"/>
</dbReference>
<keyword evidence="1" id="KW-0805">Transcription regulation</keyword>
<dbReference type="SMART" id="SM00342">
    <property type="entry name" value="HTH_ARAC"/>
    <property type="match status" value="1"/>
</dbReference>
<evidence type="ECO:0000313" key="5">
    <source>
        <dbReference type="EMBL" id="MBO1804498.1"/>
    </source>
</evidence>
<dbReference type="EMBL" id="JAGDYL010000005">
    <property type="protein sequence ID" value="MBO1804498.1"/>
    <property type="molecule type" value="Genomic_DNA"/>
</dbReference>
<dbReference type="InterPro" id="IPR050204">
    <property type="entry name" value="AraC_XylS_family_regulators"/>
</dbReference>
<feature type="domain" description="HTH araC/xylS-type" evidence="4">
    <location>
        <begin position="205"/>
        <end position="302"/>
    </location>
</feature>
<keyword evidence="2" id="KW-0238">DNA-binding</keyword>
<proteinExistence type="predicted"/>
<evidence type="ECO:0000256" key="1">
    <source>
        <dbReference type="ARBA" id="ARBA00023015"/>
    </source>
</evidence>
<evidence type="ECO:0000256" key="3">
    <source>
        <dbReference type="ARBA" id="ARBA00023163"/>
    </source>
</evidence>
<comment type="caution">
    <text evidence="5">The sequence shown here is derived from an EMBL/GenBank/DDBJ whole genome shotgun (WGS) entry which is preliminary data.</text>
</comment>
<dbReference type="Gene3D" id="1.10.10.60">
    <property type="entry name" value="Homeodomain-like"/>
    <property type="match status" value="2"/>
</dbReference>
<dbReference type="InterPro" id="IPR009057">
    <property type="entry name" value="Homeodomain-like_sf"/>
</dbReference>
<evidence type="ECO:0000256" key="2">
    <source>
        <dbReference type="ARBA" id="ARBA00023125"/>
    </source>
</evidence>
<protein>
    <submittedName>
        <fullName evidence="5">Helix-turn-helix domain-containing protein</fullName>
    </submittedName>
</protein>
<keyword evidence="6" id="KW-1185">Reference proteome</keyword>
<evidence type="ECO:0000313" key="6">
    <source>
        <dbReference type="Proteomes" id="UP000664398"/>
    </source>
</evidence>